<keyword evidence="2" id="KW-0472">Membrane</keyword>
<feature type="transmembrane region" description="Helical" evidence="2">
    <location>
        <begin position="12"/>
        <end position="32"/>
    </location>
</feature>
<evidence type="ECO:0000256" key="1">
    <source>
        <dbReference type="ARBA" id="ARBA00004167"/>
    </source>
</evidence>
<reference evidence="3 4" key="1">
    <citation type="journal article" date="2019" name="Environ. Microbiol.">
        <title>Species interactions and distinct microbial communities in high Arctic permafrost affected cryosols are associated with the CH4 and CO2 gas fluxes.</title>
        <authorList>
            <person name="Altshuler I."/>
            <person name="Hamel J."/>
            <person name="Turney S."/>
            <person name="Magnuson E."/>
            <person name="Levesque R."/>
            <person name="Greer C."/>
            <person name="Whyte L.G."/>
        </authorList>
    </citation>
    <scope>NUCLEOTIDE SEQUENCE [LARGE SCALE GENOMIC DNA]</scope>
    <source>
        <strain evidence="3 4">E4</strain>
    </source>
</reference>
<evidence type="ECO:0000313" key="4">
    <source>
        <dbReference type="Proteomes" id="UP000317663"/>
    </source>
</evidence>
<organism evidence="3 4">
    <name type="scientific">Ewingella americana</name>
    <dbReference type="NCBI Taxonomy" id="41202"/>
    <lineage>
        <taxon>Bacteria</taxon>
        <taxon>Pseudomonadati</taxon>
        <taxon>Pseudomonadota</taxon>
        <taxon>Gammaproteobacteria</taxon>
        <taxon>Enterobacterales</taxon>
        <taxon>Yersiniaceae</taxon>
        <taxon>Ewingella</taxon>
    </lineage>
</organism>
<keyword evidence="2" id="KW-0812">Transmembrane</keyword>
<evidence type="ECO:0000256" key="2">
    <source>
        <dbReference type="SAM" id="Phobius"/>
    </source>
</evidence>
<evidence type="ECO:0000313" key="3">
    <source>
        <dbReference type="EMBL" id="TPG60730.1"/>
    </source>
</evidence>
<comment type="subcellular location">
    <subcellularLocation>
        <location evidence="1">Membrane</location>
        <topology evidence="1">Single-pass membrane protein</topology>
    </subcellularLocation>
</comment>
<comment type="caution">
    <text evidence="3">The sequence shown here is derived from an EMBL/GenBank/DDBJ whole genome shotgun (WGS) entry which is preliminary data.</text>
</comment>
<keyword evidence="2" id="KW-1133">Transmembrane helix</keyword>
<name>A0A502GHD6_9GAMM</name>
<dbReference type="NCBIfam" id="NF007800">
    <property type="entry name" value="PRK10506.1"/>
    <property type="match status" value="1"/>
</dbReference>
<dbReference type="OrthoDB" id="7065799at2"/>
<dbReference type="AlphaFoldDB" id="A0A502GHD6"/>
<gene>
    <name evidence="3" type="ORF">EAH77_14040</name>
</gene>
<protein>
    <submittedName>
        <fullName evidence="3">Prepilin peptidase-dependent protein</fullName>
    </submittedName>
</protein>
<dbReference type="Pfam" id="PF07963">
    <property type="entry name" value="N_methyl"/>
    <property type="match status" value="1"/>
</dbReference>
<dbReference type="SUPFAM" id="SSF54523">
    <property type="entry name" value="Pili subunits"/>
    <property type="match status" value="1"/>
</dbReference>
<keyword evidence="4" id="KW-1185">Reference proteome</keyword>
<dbReference type="InterPro" id="IPR012902">
    <property type="entry name" value="N_methyl_site"/>
</dbReference>
<dbReference type="RefSeq" id="WP_140473419.1">
    <property type="nucleotide sequence ID" value="NZ_RCZD01000007.1"/>
</dbReference>
<dbReference type="InterPro" id="IPR045584">
    <property type="entry name" value="Pilin-like"/>
</dbReference>
<dbReference type="GO" id="GO:0016020">
    <property type="term" value="C:membrane"/>
    <property type="evidence" value="ECO:0007669"/>
    <property type="project" value="UniProtKB-SubCell"/>
</dbReference>
<sequence length="165" mass="18247">MKTTHDSKQQGMSLIEILVVIILVGICSLWGMHGWQGYQQALRLEQNAQRLRLYLSGLQTQANAYNRSIILWAIDGIPGCVGYSSRPVNCTSSDRVPRFVVSEPDMEILDFTDKVMGFYGIRNAAQAGHITLRNPAGSIRLVLSARGRIRLCSEGKPMLGAPQCL</sequence>
<dbReference type="EMBL" id="RCZD01000007">
    <property type="protein sequence ID" value="TPG60730.1"/>
    <property type="molecule type" value="Genomic_DNA"/>
</dbReference>
<dbReference type="Proteomes" id="UP000317663">
    <property type="component" value="Unassembled WGS sequence"/>
</dbReference>
<accession>A0A502GHD6</accession>
<dbReference type="NCBIfam" id="TIGR02532">
    <property type="entry name" value="IV_pilin_GFxxxE"/>
    <property type="match status" value="1"/>
</dbReference>
<proteinExistence type="predicted"/>